<gene>
    <name evidence="2" type="ORF">DPMN_090535</name>
</gene>
<sequence>MGVIRVKHGGCNHVKGCIVLTYLLFRRKLRVMQHQCGESPTDTNSDTFQFTRDQARCESADTDEHPRCNSNKKEPQTKSLSEMQMVYYAKQNSLTDKHEKFYERITVQTDILIKKSKN</sequence>
<feature type="compositionally biased region" description="Basic and acidic residues" evidence="1">
    <location>
        <begin position="59"/>
        <end position="76"/>
    </location>
</feature>
<proteinExistence type="predicted"/>
<comment type="caution">
    <text evidence="2">The sequence shown here is derived from an EMBL/GenBank/DDBJ whole genome shotgun (WGS) entry which is preliminary data.</text>
</comment>
<feature type="region of interest" description="Disordered" evidence="1">
    <location>
        <begin position="59"/>
        <end position="80"/>
    </location>
</feature>
<dbReference type="EMBL" id="JAIWYP010000003">
    <property type="protein sequence ID" value="KAH3848177.1"/>
    <property type="molecule type" value="Genomic_DNA"/>
</dbReference>
<keyword evidence="3" id="KW-1185">Reference proteome</keyword>
<evidence type="ECO:0000313" key="3">
    <source>
        <dbReference type="Proteomes" id="UP000828390"/>
    </source>
</evidence>
<organism evidence="2 3">
    <name type="scientific">Dreissena polymorpha</name>
    <name type="common">Zebra mussel</name>
    <name type="synonym">Mytilus polymorpha</name>
    <dbReference type="NCBI Taxonomy" id="45954"/>
    <lineage>
        <taxon>Eukaryota</taxon>
        <taxon>Metazoa</taxon>
        <taxon>Spiralia</taxon>
        <taxon>Lophotrochozoa</taxon>
        <taxon>Mollusca</taxon>
        <taxon>Bivalvia</taxon>
        <taxon>Autobranchia</taxon>
        <taxon>Heteroconchia</taxon>
        <taxon>Euheterodonta</taxon>
        <taxon>Imparidentia</taxon>
        <taxon>Neoheterodontei</taxon>
        <taxon>Myida</taxon>
        <taxon>Dreissenoidea</taxon>
        <taxon>Dreissenidae</taxon>
        <taxon>Dreissena</taxon>
    </lineage>
</organism>
<evidence type="ECO:0000256" key="1">
    <source>
        <dbReference type="SAM" id="MobiDB-lite"/>
    </source>
</evidence>
<accession>A0A9D4QZ51</accession>
<dbReference type="Proteomes" id="UP000828390">
    <property type="component" value="Unassembled WGS sequence"/>
</dbReference>
<protein>
    <submittedName>
        <fullName evidence="2">Uncharacterized protein</fullName>
    </submittedName>
</protein>
<reference evidence="2" key="1">
    <citation type="journal article" date="2019" name="bioRxiv">
        <title>The Genome of the Zebra Mussel, Dreissena polymorpha: A Resource for Invasive Species Research.</title>
        <authorList>
            <person name="McCartney M.A."/>
            <person name="Auch B."/>
            <person name="Kono T."/>
            <person name="Mallez S."/>
            <person name="Zhang Y."/>
            <person name="Obille A."/>
            <person name="Becker A."/>
            <person name="Abrahante J.E."/>
            <person name="Garbe J."/>
            <person name="Badalamenti J.P."/>
            <person name="Herman A."/>
            <person name="Mangelson H."/>
            <person name="Liachko I."/>
            <person name="Sullivan S."/>
            <person name="Sone E.D."/>
            <person name="Koren S."/>
            <person name="Silverstein K.A.T."/>
            <person name="Beckman K.B."/>
            <person name="Gohl D.M."/>
        </authorList>
    </citation>
    <scope>NUCLEOTIDE SEQUENCE</scope>
    <source>
        <strain evidence="2">Duluth1</strain>
        <tissue evidence="2">Whole animal</tissue>
    </source>
</reference>
<name>A0A9D4QZ51_DREPO</name>
<dbReference type="AlphaFoldDB" id="A0A9D4QZ51"/>
<reference evidence="2" key="2">
    <citation type="submission" date="2020-11" db="EMBL/GenBank/DDBJ databases">
        <authorList>
            <person name="McCartney M.A."/>
            <person name="Auch B."/>
            <person name="Kono T."/>
            <person name="Mallez S."/>
            <person name="Becker A."/>
            <person name="Gohl D.M."/>
            <person name="Silverstein K.A.T."/>
            <person name="Koren S."/>
            <person name="Bechman K.B."/>
            <person name="Herman A."/>
            <person name="Abrahante J.E."/>
            <person name="Garbe J."/>
        </authorList>
    </citation>
    <scope>NUCLEOTIDE SEQUENCE</scope>
    <source>
        <strain evidence="2">Duluth1</strain>
        <tissue evidence="2">Whole animal</tissue>
    </source>
</reference>
<evidence type="ECO:0000313" key="2">
    <source>
        <dbReference type="EMBL" id="KAH3848177.1"/>
    </source>
</evidence>